<dbReference type="SMART" id="SM00382">
    <property type="entry name" value="AAA"/>
    <property type="match status" value="1"/>
</dbReference>
<gene>
    <name evidence="6" type="ordered locus">Mbur_0983</name>
</gene>
<dbReference type="PANTHER" id="PTHR42711">
    <property type="entry name" value="ABC TRANSPORTER ATP-BINDING PROTEIN"/>
    <property type="match status" value="1"/>
</dbReference>
<dbReference type="PANTHER" id="PTHR42711:SF5">
    <property type="entry name" value="ABC TRANSPORTER ATP-BINDING PROTEIN NATA"/>
    <property type="match status" value="1"/>
</dbReference>
<dbReference type="InterPro" id="IPR027417">
    <property type="entry name" value="P-loop_NTPase"/>
</dbReference>
<keyword evidence="7" id="KW-1185">Reference proteome</keyword>
<protein>
    <submittedName>
        <fullName evidence="6">ABC transporter, ATPase subunit</fullName>
    </submittedName>
</protein>
<keyword evidence="2" id="KW-0813">Transport</keyword>
<dbReference type="InterPro" id="IPR003593">
    <property type="entry name" value="AAA+_ATPase"/>
</dbReference>
<dbReference type="PROSITE" id="PS50893">
    <property type="entry name" value="ABC_TRANSPORTER_2"/>
    <property type="match status" value="1"/>
</dbReference>
<dbReference type="CDD" id="cd03230">
    <property type="entry name" value="ABC_DR_subfamily_A"/>
    <property type="match status" value="1"/>
</dbReference>
<dbReference type="GO" id="GO:0005524">
    <property type="term" value="F:ATP binding"/>
    <property type="evidence" value="ECO:0007669"/>
    <property type="project" value="UniProtKB-KW"/>
</dbReference>
<dbReference type="Proteomes" id="UP000001979">
    <property type="component" value="Chromosome"/>
</dbReference>
<proteinExistence type="inferred from homology"/>
<dbReference type="GO" id="GO:0016887">
    <property type="term" value="F:ATP hydrolysis activity"/>
    <property type="evidence" value="ECO:0007669"/>
    <property type="project" value="InterPro"/>
</dbReference>
<dbReference type="KEGG" id="mbu:Mbur_0983"/>
<organism evidence="6 7">
    <name type="scientific">Methanococcoides burtonii (strain DSM 6242 / NBRC 107633 / OCM 468 / ACE-M)</name>
    <dbReference type="NCBI Taxonomy" id="259564"/>
    <lineage>
        <taxon>Archaea</taxon>
        <taxon>Methanobacteriati</taxon>
        <taxon>Methanobacteriota</taxon>
        <taxon>Stenosarchaea group</taxon>
        <taxon>Methanomicrobia</taxon>
        <taxon>Methanosarcinales</taxon>
        <taxon>Methanosarcinaceae</taxon>
        <taxon>Methanococcoides</taxon>
    </lineage>
</organism>
<keyword evidence="3" id="KW-0547">Nucleotide-binding</keyword>
<comment type="similarity">
    <text evidence="1">Belongs to the ABC transporter superfamily.</text>
</comment>
<accession>Q12XA3</accession>
<feature type="domain" description="ABC transporter" evidence="5">
    <location>
        <begin position="29"/>
        <end position="259"/>
    </location>
</feature>
<evidence type="ECO:0000259" key="5">
    <source>
        <dbReference type="PROSITE" id="PS50893"/>
    </source>
</evidence>
<dbReference type="InterPro" id="IPR003439">
    <property type="entry name" value="ABC_transporter-like_ATP-bd"/>
</dbReference>
<dbReference type="STRING" id="259564.Mbur_0983"/>
<dbReference type="HOGENOM" id="CLU_000604_1_2_2"/>
<name>Q12XA3_METBU</name>
<evidence type="ECO:0000256" key="3">
    <source>
        <dbReference type="ARBA" id="ARBA00022741"/>
    </source>
</evidence>
<dbReference type="EMBL" id="CP000300">
    <property type="protein sequence ID" value="ABE51923.1"/>
    <property type="molecule type" value="Genomic_DNA"/>
</dbReference>
<evidence type="ECO:0000313" key="7">
    <source>
        <dbReference type="Proteomes" id="UP000001979"/>
    </source>
</evidence>
<dbReference type="AlphaFoldDB" id="Q12XA3"/>
<evidence type="ECO:0000256" key="1">
    <source>
        <dbReference type="ARBA" id="ARBA00005417"/>
    </source>
</evidence>
<dbReference type="InterPro" id="IPR050763">
    <property type="entry name" value="ABC_transporter_ATP-binding"/>
</dbReference>
<dbReference type="Pfam" id="PF00005">
    <property type="entry name" value="ABC_tran"/>
    <property type="match status" value="1"/>
</dbReference>
<dbReference type="SUPFAM" id="SSF52540">
    <property type="entry name" value="P-loop containing nucleoside triphosphate hydrolases"/>
    <property type="match status" value="1"/>
</dbReference>
<dbReference type="Gene3D" id="3.40.50.300">
    <property type="entry name" value="P-loop containing nucleotide triphosphate hydrolases"/>
    <property type="match status" value="1"/>
</dbReference>
<evidence type="ECO:0000256" key="4">
    <source>
        <dbReference type="ARBA" id="ARBA00022840"/>
    </source>
</evidence>
<evidence type="ECO:0000313" key="6">
    <source>
        <dbReference type="EMBL" id="ABE51923.1"/>
    </source>
</evidence>
<evidence type="ECO:0000256" key="2">
    <source>
        <dbReference type="ARBA" id="ARBA00022448"/>
    </source>
</evidence>
<sequence length="266" mass="29603">MVSSIDLRGVFIKTLIYTESNLIPMDTILSLNNVSKKFGNMPVLKDIDLDIKKGEFVALLGANGAGKTTLVKIMSALSSPSEGTVMVNGNDISNDQGSLRGIIGVISHETYLYNDLTAVENLHFFGQMYSIASENLEARINGLLEEVELVKRADDRVSTFSRGMKQRLSIARALLHEPSILFLDEPYTGLDQHAAHTFEKVLLELDPKDTTRLMITHDINRAYHMCDRVIILDKGSIVFDSLMSQVVSAEELRDIYSSHVGDYDTF</sequence>
<reference evidence="7" key="1">
    <citation type="journal article" date="2009" name="ISME J.">
        <title>The genome sequence of the psychrophilic archaeon, Methanococcoides burtonii: the role of genome evolution in cold adaptation.</title>
        <authorList>
            <person name="Allen M.A."/>
            <person name="Lauro F.M."/>
            <person name="Williams T.J."/>
            <person name="Burg D."/>
            <person name="Siddiqui K.S."/>
            <person name="De Francisci D."/>
            <person name="Chong K.W."/>
            <person name="Pilak O."/>
            <person name="Chew H.H."/>
            <person name="De Maere M.Z."/>
            <person name="Ting L."/>
            <person name="Katrib M."/>
            <person name="Ng C."/>
            <person name="Sowers K.R."/>
            <person name="Galperin M.Y."/>
            <person name="Anderson I.J."/>
            <person name="Ivanova N."/>
            <person name="Dalin E."/>
            <person name="Martinez M."/>
            <person name="Lapidus A."/>
            <person name="Hauser L."/>
            <person name="Land M."/>
            <person name="Thomas T."/>
            <person name="Cavicchioli R."/>
        </authorList>
    </citation>
    <scope>NUCLEOTIDE SEQUENCE [LARGE SCALE GENOMIC DNA]</scope>
    <source>
        <strain evidence="7">DSM 6242 / NBRC 107633 / OCM 468 / ACE-M</strain>
    </source>
</reference>
<keyword evidence="4" id="KW-0067">ATP-binding</keyword>